<dbReference type="Proteomes" id="UP000276133">
    <property type="component" value="Unassembled WGS sequence"/>
</dbReference>
<name>A0A3M7Q256_BRAPC</name>
<keyword evidence="2" id="KW-1185">Reference proteome</keyword>
<proteinExistence type="predicted"/>
<organism evidence="1 2">
    <name type="scientific">Brachionus plicatilis</name>
    <name type="common">Marine rotifer</name>
    <name type="synonym">Brachionus muelleri</name>
    <dbReference type="NCBI Taxonomy" id="10195"/>
    <lineage>
        <taxon>Eukaryota</taxon>
        <taxon>Metazoa</taxon>
        <taxon>Spiralia</taxon>
        <taxon>Gnathifera</taxon>
        <taxon>Rotifera</taxon>
        <taxon>Eurotatoria</taxon>
        <taxon>Monogononta</taxon>
        <taxon>Pseudotrocha</taxon>
        <taxon>Ploima</taxon>
        <taxon>Brachionidae</taxon>
        <taxon>Brachionus</taxon>
    </lineage>
</organism>
<dbReference type="AlphaFoldDB" id="A0A3M7Q256"/>
<evidence type="ECO:0000313" key="2">
    <source>
        <dbReference type="Proteomes" id="UP000276133"/>
    </source>
</evidence>
<accession>A0A3M7Q256</accession>
<reference evidence="1 2" key="1">
    <citation type="journal article" date="2018" name="Sci. Rep.">
        <title>Genomic signatures of local adaptation to the degree of environmental predictability in rotifers.</title>
        <authorList>
            <person name="Franch-Gras L."/>
            <person name="Hahn C."/>
            <person name="Garcia-Roger E.M."/>
            <person name="Carmona M.J."/>
            <person name="Serra M."/>
            <person name="Gomez A."/>
        </authorList>
    </citation>
    <scope>NUCLEOTIDE SEQUENCE [LARGE SCALE GENOMIC DNA]</scope>
    <source>
        <strain evidence="1">HYR1</strain>
    </source>
</reference>
<gene>
    <name evidence="1" type="ORF">BpHYR1_044147</name>
</gene>
<protein>
    <submittedName>
        <fullName evidence="1">Uncharacterized protein</fullName>
    </submittedName>
</protein>
<sequence length="167" mass="19976">MNSLKSSLLMICRDYLMYKSNFVLLYMNKSTRLVLSHSFKSKSQNYDLHKNFYQYLLHLDQLKEFFHNLATLTYHIAINLHFGEKKYNLRIRKNDNLILYCLNIRFSKHSFIESVKPVAMSCLNDLYLAFIRGGLFWVVFNNFFVSSLRVVIPNPYVGEIFFYSRPR</sequence>
<dbReference type="EMBL" id="REGN01007686">
    <property type="protein sequence ID" value="RNA05517.1"/>
    <property type="molecule type" value="Genomic_DNA"/>
</dbReference>
<evidence type="ECO:0000313" key="1">
    <source>
        <dbReference type="EMBL" id="RNA05517.1"/>
    </source>
</evidence>
<comment type="caution">
    <text evidence="1">The sequence shown here is derived from an EMBL/GenBank/DDBJ whole genome shotgun (WGS) entry which is preliminary data.</text>
</comment>